<feature type="domain" description="SIS" evidence="12">
    <location>
        <begin position="455"/>
        <end position="596"/>
    </location>
</feature>
<comment type="catalytic activity">
    <reaction evidence="1 10">
        <text>D-fructose 6-phosphate + L-glutamine = D-glucosamine 6-phosphate + L-glutamate</text>
        <dbReference type="Rhea" id="RHEA:13237"/>
        <dbReference type="ChEBI" id="CHEBI:29985"/>
        <dbReference type="ChEBI" id="CHEBI:58359"/>
        <dbReference type="ChEBI" id="CHEBI:58725"/>
        <dbReference type="ChEBI" id="CHEBI:61527"/>
        <dbReference type="EC" id="2.6.1.16"/>
    </reaction>
</comment>
<dbReference type="GO" id="GO:0006002">
    <property type="term" value="P:fructose 6-phosphate metabolic process"/>
    <property type="evidence" value="ECO:0007669"/>
    <property type="project" value="TreeGrafter"/>
</dbReference>
<dbReference type="InterPro" id="IPR047084">
    <property type="entry name" value="GFAT_N"/>
</dbReference>
<dbReference type="HAMAP" id="MF_00164">
    <property type="entry name" value="GlmS"/>
    <property type="match status" value="1"/>
</dbReference>
<dbReference type="PROSITE" id="PS51278">
    <property type="entry name" value="GATASE_TYPE_2"/>
    <property type="match status" value="1"/>
</dbReference>
<dbReference type="InterPro" id="IPR001347">
    <property type="entry name" value="SIS_dom"/>
</dbReference>
<dbReference type="FunFam" id="3.40.50.10490:FF:000001">
    <property type="entry name" value="Glutamine--fructose-6-phosphate aminotransferase [isomerizing]"/>
    <property type="match status" value="1"/>
</dbReference>
<evidence type="ECO:0000313" key="14">
    <source>
        <dbReference type="Proteomes" id="UP000000378"/>
    </source>
</evidence>
<keyword evidence="8" id="KW-0677">Repeat</keyword>
<feature type="domain" description="SIS" evidence="12">
    <location>
        <begin position="283"/>
        <end position="422"/>
    </location>
</feature>
<dbReference type="EC" id="2.6.1.16" evidence="3 10"/>
<name>D7CJ00_SYNLT</name>
<evidence type="ECO:0000256" key="5">
    <source>
        <dbReference type="ARBA" id="ARBA00022490"/>
    </source>
</evidence>
<proteinExistence type="inferred from homology"/>
<dbReference type="FunFam" id="3.60.20.10:FF:000006">
    <property type="entry name" value="Glutamine--fructose-6-phosphate aminotransferase [isomerizing]"/>
    <property type="match status" value="1"/>
</dbReference>
<dbReference type="KEGG" id="slp:Slip_2135"/>
<dbReference type="PANTHER" id="PTHR10937">
    <property type="entry name" value="GLUCOSAMINE--FRUCTOSE-6-PHOSPHATE AMINOTRANSFERASE, ISOMERIZING"/>
    <property type="match status" value="1"/>
</dbReference>
<feature type="active site" description="Nucleophile; for GATase activity" evidence="10">
    <location>
        <position position="2"/>
    </location>
</feature>
<dbReference type="CDD" id="cd05009">
    <property type="entry name" value="SIS_GlmS_GlmD_2"/>
    <property type="match status" value="1"/>
</dbReference>
<dbReference type="GO" id="GO:0005975">
    <property type="term" value="P:carbohydrate metabolic process"/>
    <property type="evidence" value="ECO:0007669"/>
    <property type="project" value="UniProtKB-UniRule"/>
</dbReference>
<dbReference type="SUPFAM" id="SSF53697">
    <property type="entry name" value="SIS domain"/>
    <property type="match status" value="1"/>
</dbReference>
<evidence type="ECO:0000256" key="9">
    <source>
        <dbReference type="ARBA" id="ARBA00022962"/>
    </source>
</evidence>
<evidence type="ECO:0000313" key="13">
    <source>
        <dbReference type="EMBL" id="ADI02878.1"/>
    </source>
</evidence>
<dbReference type="STRING" id="643648.Slip_2135"/>
<evidence type="ECO:0000256" key="8">
    <source>
        <dbReference type="ARBA" id="ARBA00022737"/>
    </source>
</evidence>
<dbReference type="Gene3D" id="3.40.50.10490">
    <property type="entry name" value="Glucose-6-phosphate isomerase like protein, domain 1"/>
    <property type="match status" value="2"/>
</dbReference>
<dbReference type="InterPro" id="IPR005855">
    <property type="entry name" value="GFAT"/>
</dbReference>
<dbReference type="InterPro" id="IPR035466">
    <property type="entry name" value="GlmS/AgaS_SIS"/>
</dbReference>
<dbReference type="InterPro" id="IPR035490">
    <property type="entry name" value="GlmS/FrlB_SIS"/>
</dbReference>
<dbReference type="FunFam" id="3.40.50.10490:FF:000022">
    <property type="entry name" value="Glutamine--fructose-6-phosphate aminotransferase [isomerizing]"/>
    <property type="match status" value="1"/>
</dbReference>
<dbReference type="EMBL" id="CP002048">
    <property type="protein sequence ID" value="ADI02878.1"/>
    <property type="molecule type" value="Genomic_DNA"/>
</dbReference>
<dbReference type="PANTHER" id="PTHR10937:SF0">
    <property type="entry name" value="GLUTAMINE--FRUCTOSE-6-PHOSPHATE TRANSAMINASE (ISOMERIZING)"/>
    <property type="match status" value="1"/>
</dbReference>
<dbReference type="InterPro" id="IPR046348">
    <property type="entry name" value="SIS_dom_sf"/>
</dbReference>
<protein>
    <recommendedName>
        <fullName evidence="4 10">Glutamine--fructose-6-phosphate aminotransferase [isomerizing]</fullName>
        <ecNumber evidence="3 10">2.6.1.16</ecNumber>
    </recommendedName>
    <alternativeName>
        <fullName evidence="10">D-fructose-6-phosphate amidotransferase</fullName>
    </alternativeName>
    <alternativeName>
        <fullName evidence="10">GFAT</fullName>
    </alternativeName>
    <alternativeName>
        <fullName evidence="10">Glucosamine-6-phosphate synthase</fullName>
    </alternativeName>
    <alternativeName>
        <fullName evidence="10">Hexosephosphate aminotransferase</fullName>
    </alternativeName>
    <alternativeName>
        <fullName evidence="10">L-glutamine--D-fructose-6-phosphate amidotransferase</fullName>
    </alternativeName>
</protein>
<evidence type="ECO:0000256" key="1">
    <source>
        <dbReference type="ARBA" id="ARBA00001031"/>
    </source>
</evidence>
<dbReference type="Pfam" id="PF01380">
    <property type="entry name" value="SIS"/>
    <property type="match status" value="2"/>
</dbReference>
<dbReference type="AlphaFoldDB" id="D7CJ00"/>
<feature type="domain" description="Glutamine amidotransferase type-2" evidence="11">
    <location>
        <begin position="2"/>
        <end position="217"/>
    </location>
</feature>
<dbReference type="GO" id="GO:0006047">
    <property type="term" value="P:UDP-N-acetylglucosamine metabolic process"/>
    <property type="evidence" value="ECO:0007669"/>
    <property type="project" value="TreeGrafter"/>
</dbReference>
<dbReference type="InterPro" id="IPR029055">
    <property type="entry name" value="Ntn_hydrolases_N"/>
</dbReference>
<reference evidence="13 14" key="2">
    <citation type="journal article" date="2010" name="Stand. Genomic Sci.">
        <title>Complete genome sequence of Syntrophothermus lipocalidus type strain (TGB-C1).</title>
        <authorList>
            <person name="Djao O.D."/>
            <person name="Zhang X."/>
            <person name="Lucas S."/>
            <person name="Lapidus A."/>
            <person name="Del Rio T.G."/>
            <person name="Nolan M."/>
            <person name="Tice H."/>
            <person name="Cheng J.F."/>
            <person name="Han C."/>
            <person name="Tapia R."/>
            <person name="Goodwin L."/>
            <person name="Pitluck S."/>
            <person name="Liolios K."/>
            <person name="Ivanova N."/>
            <person name="Mavromatis K."/>
            <person name="Mikhailova N."/>
            <person name="Ovchinnikova G."/>
            <person name="Pati A."/>
            <person name="Brambilla E."/>
            <person name="Chen A."/>
            <person name="Palaniappan K."/>
            <person name="Land M."/>
            <person name="Hauser L."/>
            <person name="Chang Y.J."/>
            <person name="Jeffries C.D."/>
            <person name="Rohde M."/>
            <person name="Sikorski J."/>
            <person name="Spring S."/>
            <person name="Goker M."/>
            <person name="Detter J.C."/>
            <person name="Woyke T."/>
            <person name="Bristow J."/>
            <person name="Eisen J.A."/>
            <person name="Markowitz V."/>
            <person name="Hugenholtz P."/>
            <person name="Kyrpides N.C."/>
            <person name="Klenk H.P."/>
        </authorList>
    </citation>
    <scope>NUCLEOTIDE SEQUENCE [LARGE SCALE GENOMIC DNA]</scope>
    <source>
        <strain evidence="14">DSM 12680 / TGB-C1</strain>
    </source>
</reference>
<evidence type="ECO:0000259" key="11">
    <source>
        <dbReference type="PROSITE" id="PS51278"/>
    </source>
</evidence>
<organism evidence="13 14">
    <name type="scientific">Syntrophothermus lipocalidus (strain DSM 12680 / TGB-C1)</name>
    <dbReference type="NCBI Taxonomy" id="643648"/>
    <lineage>
        <taxon>Bacteria</taxon>
        <taxon>Bacillati</taxon>
        <taxon>Bacillota</taxon>
        <taxon>Clostridia</taxon>
        <taxon>Eubacteriales</taxon>
        <taxon>Syntrophomonadaceae</taxon>
        <taxon>Syntrophothermus</taxon>
    </lineage>
</organism>
<dbReference type="NCBIfam" id="NF001484">
    <property type="entry name" value="PRK00331.1"/>
    <property type="match status" value="1"/>
</dbReference>
<dbReference type="HOGENOM" id="CLU_012520_5_2_9"/>
<dbReference type="CDD" id="cd00714">
    <property type="entry name" value="GFAT"/>
    <property type="match status" value="1"/>
</dbReference>
<dbReference type="RefSeq" id="WP_013176280.1">
    <property type="nucleotide sequence ID" value="NC_014220.1"/>
</dbReference>
<keyword evidence="14" id="KW-1185">Reference proteome</keyword>
<dbReference type="NCBIfam" id="TIGR01135">
    <property type="entry name" value="glmS"/>
    <property type="match status" value="1"/>
</dbReference>
<dbReference type="GO" id="GO:0097367">
    <property type="term" value="F:carbohydrate derivative binding"/>
    <property type="evidence" value="ECO:0007669"/>
    <property type="project" value="InterPro"/>
</dbReference>
<dbReference type="PROSITE" id="PS51464">
    <property type="entry name" value="SIS"/>
    <property type="match status" value="2"/>
</dbReference>
<feature type="active site" description="For Fru-6P isomerization activity" evidence="10">
    <location>
        <position position="601"/>
    </location>
</feature>
<dbReference type="GO" id="GO:0005829">
    <property type="term" value="C:cytosol"/>
    <property type="evidence" value="ECO:0007669"/>
    <property type="project" value="TreeGrafter"/>
</dbReference>
<keyword evidence="5 10" id="KW-0963">Cytoplasm</keyword>
<dbReference type="SUPFAM" id="SSF56235">
    <property type="entry name" value="N-terminal nucleophile aminohydrolases (Ntn hydrolases)"/>
    <property type="match status" value="1"/>
</dbReference>
<evidence type="ECO:0000256" key="10">
    <source>
        <dbReference type="HAMAP-Rule" id="MF_00164"/>
    </source>
</evidence>
<keyword evidence="7 10" id="KW-0808">Transferase</keyword>
<comment type="subcellular location">
    <subcellularLocation>
        <location evidence="2 10">Cytoplasm</location>
    </subcellularLocation>
</comment>
<gene>
    <name evidence="10" type="primary">glmS</name>
    <name evidence="13" type="ordered locus">Slip_2135</name>
</gene>
<keyword evidence="9" id="KW-0315">Glutamine amidotransferase</keyword>
<evidence type="ECO:0000256" key="6">
    <source>
        <dbReference type="ARBA" id="ARBA00022576"/>
    </source>
</evidence>
<sequence>MCGITGYIGSNQAVPVIIDGLKRLEYRGYDSAGIAVIQEERLWLLKKEGRLERLEGILNGSHPTSGLGIGHTRWATHGVPSDDNAHPHTDCQGRIAVVHNGIIENFASLRRWLEREGHRFSSETDTEVLAHLVEHHYHGSLEEAVRRALEAVEGSYALAVICADEPDKIVAVRNQSPLVIGVGENEYYLASDIPAILNRTRKVYLLEDREMAVLTRDGVAISNGEGKRVAKDMFTVTWSAEAAEKGGYPHFMIKEIMEQPQALRDTLRGRIQGGRVEFSDVDLDCCLDGVEKVFIVACGTAYHAGVVGKHVIERLACLPVEVDIASEFRYRDVLWGDKSLLIVISQSGETADTLAALREAKKKGIRVLAVTNVVGSSVAREADRVIYTWAGPEIAVASTKAYSTQLLVMYLLGLYLAQKRGTLPEEVIASTVRELRGIADKVEAILEKAGAVEAIAEKYAATASTFFIGRGLDYAVALEGALKLKEISYVHAEAYAAGELKHGTLALIEKGVPVIAIVTQDELQDKMISNIKEVKARGAEVIGIAKEGLAGIEEETDELFVIPGEDSLLTPMLTVVPLQLFAYYMAVKRGCDVDKPRNLAKSVTVE</sequence>
<dbReference type="Pfam" id="PF13522">
    <property type="entry name" value="GATase_6"/>
    <property type="match status" value="1"/>
</dbReference>
<evidence type="ECO:0000256" key="3">
    <source>
        <dbReference type="ARBA" id="ARBA00012916"/>
    </source>
</evidence>
<accession>D7CJ00</accession>
<evidence type="ECO:0000259" key="12">
    <source>
        <dbReference type="PROSITE" id="PS51464"/>
    </source>
</evidence>
<comment type="subunit">
    <text evidence="10">Homodimer.</text>
</comment>
<evidence type="ECO:0000256" key="7">
    <source>
        <dbReference type="ARBA" id="ARBA00022679"/>
    </source>
</evidence>
<evidence type="ECO:0000256" key="4">
    <source>
        <dbReference type="ARBA" id="ARBA00016090"/>
    </source>
</evidence>
<dbReference type="GO" id="GO:0004360">
    <property type="term" value="F:glutamine-fructose-6-phosphate transaminase (isomerizing) activity"/>
    <property type="evidence" value="ECO:0007669"/>
    <property type="project" value="UniProtKB-UniRule"/>
</dbReference>
<dbReference type="eggNOG" id="COG0449">
    <property type="taxonomic scope" value="Bacteria"/>
</dbReference>
<comment type="function">
    <text evidence="10">Catalyzes the first step in hexosamine metabolism, converting fructose-6P into glucosamine-6P using glutamine as a nitrogen source.</text>
</comment>
<keyword evidence="6 10" id="KW-0032">Aminotransferase</keyword>
<dbReference type="Proteomes" id="UP000000378">
    <property type="component" value="Chromosome"/>
</dbReference>
<dbReference type="CDD" id="cd05008">
    <property type="entry name" value="SIS_GlmS_GlmD_1"/>
    <property type="match status" value="1"/>
</dbReference>
<feature type="initiator methionine" description="Removed" evidence="10">
    <location>
        <position position="1"/>
    </location>
</feature>
<dbReference type="GO" id="GO:0006487">
    <property type="term" value="P:protein N-linked glycosylation"/>
    <property type="evidence" value="ECO:0007669"/>
    <property type="project" value="TreeGrafter"/>
</dbReference>
<dbReference type="OrthoDB" id="106547at2"/>
<dbReference type="InterPro" id="IPR017932">
    <property type="entry name" value="GATase_2_dom"/>
</dbReference>
<dbReference type="Gene3D" id="3.60.20.10">
    <property type="entry name" value="Glutamine Phosphoribosylpyrophosphate, subunit 1, domain 1"/>
    <property type="match status" value="1"/>
</dbReference>
<reference evidence="14" key="1">
    <citation type="journal article" date="2010" name="Stand. Genomic Sci.">
        <title>Complete genome sequence of Syntrophothermus lipocalidus type strain (TGB-C1T).</title>
        <authorList>
            <consortium name="US DOE Joint Genome Institute (JGI-PGF)"/>
            <person name="Djao O."/>
            <person name="Zhang X."/>
            <person name="Lucas S."/>
            <person name="Lapidus A."/>
            <person name="Glavina Del Rio T."/>
            <person name="Nolan M."/>
            <person name="Tice H."/>
            <person name="Cheng J."/>
            <person name="Han C."/>
            <person name="Tapia R."/>
            <person name="Goodwin L."/>
            <person name="Pitluck S."/>
            <person name="Liolios K."/>
            <person name="Ivanova N."/>
            <person name="Mavromatis K."/>
            <person name="Mikhailova N."/>
            <person name="Ovchinnikova G."/>
            <person name="Pati A."/>
            <person name="Brambilla E."/>
            <person name="Chen A."/>
            <person name="Palaniappan K."/>
            <person name="Land M."/>
            <person name="Hauser L."/>
            <person name="Chang Y."/>
            <person name="Jeffries C."/>
            <person name="Rohde M."/>
            <person name="Sikorski J."/>
            <person name="Spring S."/>
            <person name="Goker M."/>
            <person name="Detter J."/>
            <person name="Woyke T."/>
            <person name="Bristow J."/>
            <person name="Eisen J."/>
            <person name="Markowitz V."/>
            <person name="Hugenholtz P."/>
            <person name="Kyrpides N."/>
            <person name="Klenk H."/>
        </authorList>
    </citation>
    <scope>NUCLEOTIDE SEQUENCE [LARGE SCALE GENOMIC DNA]</scope>
    <source>
        <strain evidence="14">DSM 12680 / TGB-C1</strain>
    </source>
</reference>
<evidence type="ECO:0000256" key="2">
    <source>
        <dbReference type="ARBA" id="ARBA00004496"/>
    </source>
</evidence>